<evidence type="ECO:0000256" key="6">
    <source>
        <dbReference type="ARBA" id="ARBA00023065"/>
    </source>
</evidence>
<evidence type="ECO:0000256" key="2">
    <source>
        <dbReference type="ARBA" id="ARBA00022475"/>
    </source>
</evidence>
<keyword evidence="12 14" id="KW-0407">Ion channel</keyword>
<dbReference type="InterPro" id="IPR006029">
    <property type="entry name" value="Neurotrans-gated_channel_TM"/>
</dbReference>
<keyword evidence="11" id="KW-1071">Ligand-gated ion channel</keyword>
<dbReference type="Pfam" id="PF02931">
    <property type="entry name" value="Neur_chan_LBD"/>
    <property type="match status" value="1"/>
</dbReference>
<dbReference type="Gene3D" id="2.70.170.10">
    <property type="entry name" value="Neurotransmitter-gated ion-channel ligand-binding domain"/>
    <property type="match status" value="1"/>
</dbReference>
<dbReference type="SUPFAM" id="SSF63712">
    <property type="entry name" value="Nicotinic receptor ligand binding domain-like"/>
    <property type="match status" value="1"/>
</dbReference>
<keyword evidence="14" id="KW-0732">Signal</keyword>
<dbReference type="Proteomes" id="UP001626550">
    <property type="component" value="Unassembled WGS sequence"/>
</dbReference>
<dbReference type="GO" id="GO:0034220">
    <property type="term" value="P:monoatomic ion transmembrane transport"/>
    <property type="evidence" value="ECO:0007669"/>
    <property type="project" value="UniProtKB-KW"/>
</dbReference>
<evidence type="ECO:0000313" key="17">
    <source>
        <dbReference type="EMBL" id="KAL3313776.1"/>
    </source>
</evidence>
<dbReference type="FunFam" id="2.70.170.10:FF:000013">
    <property type="entry name" value="Acetylcholine receptor subunit alpha"/>
    <property type="match status" value="1"/>
</dbReference>
<feature type="transmembrane region" description="Helical" evidence="14">
    <location>
        <begin position="281"/>
        <end position="299"/>
    </location>
</feature>
<dbReference type="Gene3D" id="1.20.58.390">
    <property type="entry name" value="Neurotransmitter-gated ion-channel transmembrane domain"/>
    <property type="match status" value="2"/>
</dbReference>
<dbReference type="InterPro" id="IPR038050">
    <property type="entry name" value="Neuro_actylchol_rec"/>
</dbReference>
<feature type="domain" description="Neurotransmitter-gated ion-channel ligand-binding" evidence="15">
    <location>
        <begin position="24"/>
        <end position="249"/>
    </location>
</feature>
<dbReference type="InterPro" id="IPR018000">
    <property type="entry name" value="Neurotransmitter_ion_chnl_CS"/>
</dbReference>
<evidence type="ECO:0000256" key="1">
    <source>
        <dbReference type="ARBA" id="ARBA00022448"/>
    </source>
</evidence>
<dbReference type="InterPro" id="IPR036734">
    <property type="entry name" value="Neur_chan_lig-bd_sf"/>
</dbReference>
<evidence type="ECO:0000259" key="15">
    <source>
        <dbReference type="Pfam" id="PF02931"/>
    </source>
</evidence>
<sequence>MLILLLRLLLLMLPQARCTNDMLRLLNQLSSKESYDPDIRPVLQHHESLLLFMNLSLIQIVDVDLKNQFMTIRVHVNQEWRDPNFIWDPLQFGNISEINIPSKDIWTPDLVLYNNAGGDWDLSSSSKTKVKIQSDGMAFWRPPVIFKIQCSIDVEYFPFDSQKCDLKIGTWSHGGNQIDLRHTAQKSELLQGFDNCEREIDYAIDLSHYQEDVEWDLMEVRARRNIKFYACCTDPFLDIRYSIKLRRRILFYGVNLICPCLAISFLTALVFYLPADSHEKISLSINVLINLTVFFLLIFEISPPTSIVVPLILKYLLFTMTLITLSVLMTIIVLNIHWRSPETHIITDWVRTVFTITLPKLLFMAKREKGMSQCQKYDLGTEDYYQLSKAKQVFGLEDDGAVFDVPKWRSRRQAVVSESAISEIQLALEGSRKIVNHVRKKEKYRSMRGDWKYVALVLDRLFLCVFSVAAII</sequence>
<keyword evidence="2" id="KW-1003">Cell membrane</keyword>
<proteinExistence type="inferred from homology"/>
<dbReference type="FunFam" id="1.20.58.390:FF:000001">
    <property type="entry name" value="Neuronal nicotinic acetylcholine receptor subunit 3"/>
    <property type="match status" value="1"/>
</dbReference>
<evidence type="ECO:0000313" key="18">
    <source>
        <dbReference type="Proteomes" id="UP001626550"/>
    </source>
</evidence>
<dbReference type="PRINTS" id="PR00252">
    <property type="entry name" value="NRIONCHANNEL"/>
</dbReference>
<keyword evidence="7 14" id="KW-0472">Membrane</keyword>
<evidence type="ECO:0000256" key="4">
    <source>
        <dbReference type="ARBA" id="ARBA00022989"/>
    </source>
</evidence>
<dbReference type="SUPFAM" id="SSF90112">
    <property type="entry name" value="Neurotransmitter-gated ion-channel transmembrane pore"/>
    <property type="match status" value="1"/>
</dbReference>
<evidence type="ECO:0000256" key="7">
    <source>
        <dbReference type="ARBA" id="ARBA00023136"/>
    </source>
</evidence>
<dbReference type="InterPro" id="IPR006202">
    <property type="entry name" value="Neur_chan_lig-bd"/>
</dbReference>
<keyword evidence="6 14" id="KW-0406">Ion transport</keyword>
<feature type="transmembrane region" description="Helical" evidence="14">
    <location>
        <begin position="453"/>
        <end position="471"/>
    </location>
</feature>
<dbReference type="EMBL" id="JBJKFK010001197">
    <property type="protein sequence ID" value="KAL3313776.1"/>
    <property type="molecule type" value="Genomic_DNA"/>
</dbReference>
<feature type="chain" id="PRO_5044530165" evidence="14">
    <location>
        <begin position="19"/>
        <end position="472"/>
    </location>
</feature>
<dbReference type="InterPro" id="IPR036719">
    <property type="entry name" value="Neuro-gated_channel_TM_sf"/>
</dbReference>
<dbReference type="InterPro" id="IPR002394">
    <property type="entry name" value="Nicotinic_acetylcholine_rcpt"/>
</dbReference>
<organism evidence="17 18">
    <name type="scientific">Cichlidogyrus casuarinus</name>
    <dbReference type="NCBI Taxonomy" id="1844966"/>
    <lineage>
        <taxon>Eukaryota</taxon>
        <taxon>Metazoa</taxon>
        <taxon>Spiralia</taxon>
        <taxon>Lophotrochozoa</taxon>
        <taxon>Platyhelminthes</taxon>
        <taxon>Monogenea</taxon>
        <taxon>Monopisthocotylea</taxon>
        <taxon>Dactylogyridea</taxon>
        <taxon>Ancyrocephalidae</taxon>
        <taxon>Cichlidogyrus</taxon>
    </lineage>
</organism>
<evidence type="ECO:0000256" key="12">
    <source>
        <dbReference type="ARBA" id="ARBA00023303"/>
    </source>
</evidence>
<dbReference type="GO" id="GO:0097060">
    <property type="term" value="C:synaptic membrane"/>
    <property type="evidence" value="ECO:0007669"/>
    <property type="project" value="UniProtKB-SubCell"/>
</dbReference>
<evidence type="ECO:0000256" key="10">
    <source>
        <dbReference type="ARBA" id="ARBA00023180"/>
    </source>
</evidence>
<feature type="transmembrane region" description="Helical" evidence="14">
    <location>
        <begin position="311"/>
        <end position="338"/>
    </location>
</feature>
<evidence type="ECO:0000256" key="5">
    <source>
        <dbReference type="ARBA" id="ARBA00023018"/>
    </source>
</evidence>
<dbReference type="CDD" id="cd19064">
    <property type="entry name" value="LGIC_TM_nAChR"/>
    <property type="match status" value="1"/>
</dbReference>
<dbReference type="NCBIfam" id="TIGR00860">
    <property type="entry name" value="LIC"/>
    <property type="match status" value="1"/>
</dbReference>
<protein>
    <submittedName>
        <fullName evidence="17">Uncharacterized protein</fullName>
    </submittedName>
</protein>
<evidence type="ECO:0000256" key="13">
    <source>
        <dbReference type="ARBA" id="ARBA00034099"/>
    </source>
</evidence>
<keyword evidence="5" id="KW-0770">Synapse</keyword>
<evidence type="ECO:0000256" key="9">
    <source>
        <dbReference type="ARBA" id="ARBA00023170"/>
    </source>
</evidence>
<keyword evidence="9" id="KW-0675">Receptor</keyword>
<keyword evidence="3 14" id="KW-0812">Transmembrane</keyword>
<keyword evidence="1 14" id="KW-0813">Transport</keyword>
<keyword evidence="10" id="KW-0325">Glycoprotein</keyword>
<dbReference type="InterPro" id="IPR006201">
    <property type="entry name" value="Neur_channel"/>
</dbReference>
<feature type="transmembrane region" description="Helical" evidence="14">
    <location>
        <begin position="249"/>
        <end position="275"/>
    </location>
</feature>
<gene>
    <name evidence="17" type="ORF">Ciccas_007625</name>
</gene>
<name>A0ABD2Q6F1_9PLAT</name>
<feature type="signal peptide" evidence="14">
    <location>
        <begin position="1"/>
        <end position="18"/>
    </location>
</feature>
<comment type="subcellular location">
    <subcellularLocation>
        <location evidence="13">Synaptic cell membrane</location>
        <topology evidence="13">Multi-pass membrane protein</topology>
    </subcellularLocation>
</comment>
<evidence type="ECO:0000256" key="8">
    <source>
        <dbReference type="ARBA" id="ARBA00023157"/>
    </source>
</evidence>
<dbReference type="AlphaFoldDB" id="A0ABD2Q6F1"/>
<feature type="non-terminal residue" evidence="17">
    <location>
        <position position="472"/>
    </location>
</feature>
<dbReference type="PRINTS" id="PR00254">
    <property type="entry name" value="NICOTINICR"/>
</dbReference>
<dbReference type="PROSITE" id="PS00236">
    <property type="entry name" value="NEUROTR_ION_CHANNEL"/>
    <property type="match status" value="1"/>
</dbReference>
<comment type="similarity">
    <text evidence="14">Belongs to the ligand-gated ion channel (TC 1.A.9) family.</text>
</comment>
<dbReference type="PANTHER" id="PTHR18945">
    <property type="entry name" value="NEUROTRANSMITTER GATED ION CHANNEL"/>
    <property type="match status" value="1"/>
</dbReference>
<keyword evidence="18" id="KW-1185">Reference proteome</keyword>
<accession>A0ABD2Q6F1</accession>
<feature type="domain" description="Neurotransmitter-gated ion-channel transmembrane" evidence="16">
    <location>
        <begin position="256"/>
        <end position="471"/>
    </location>
</feature>
<comment type="caution">
    <text evidence="17">The sequence shown here is derived from an EMBL/GenBank/DDBJ whole genome shotgun (WGS) entry which is preliminary data.</text>
</comment>
<evidence type="ECO:0000256" key="11">
    <source>
        <dbReference type="ARBA" id="ARBA00023286"/>
    </source>
</evidence>
<evidence type="ECO:0000256" key="3">
    <source>
        <dbReference type="ARBA" id="ARBA00022692"/>
    </source>
</evidence>
<evidence type="ECO:0000259" key="16">
    <source>
        <dbReference type="Pfam" id="PF02932"/>
    </source>
</evidence>
<reference evidence="17 18" key="1">
    <citation type="submission" date="2024-11" db="EMBL/GenBank/DDBJ databases">
        <title>Adaptive evolution of stress response genes in parasites aligns with host niche diversity.</title>
        <authorList>
            <person name="Hahn C."/>
            <person name="Resl P."/>
        </authorList>
    </citation>
    <scope>NUCLEOTIDE SEQUENCE [LARGE SCALE GENOMIC DNA]</scope>
    <source>
        <strain evidence="17">EGGRZ-B1_66</strain>
        <tissue evidence="17">Body</tissue>
    </source>
</reference>
<keyword evidence="4 14" id="KW-1133">Transmembrane helix</keyword>
<evidence type="ECO:0000256" key="14">
    <source>
        <dbReference type="RuleBase" id="RU000687"/>
    </source>
</evidence>
<keyword evidence="8" id="KW-1015">Disulfide bond</keyword>
<dbReference type="Pfam" id="PF02932">
    <property type="entry name" value="Neur_chan_memb"/>
    <property type="match status" value="1"/>
</dbReference>